<feature type="region of interest" description="Disordered" evidence="1">
    <location>
        <begin position="332"/>
        <end position="434"/>
    </location>
</feature>
<dbReference type="AlphaFoldDB" id="A0A194UYJ9"/>
<evidence type="ECO:0000313" key="2">
    <source>
        <dbReference type="EMBL" id="KUI56792.1"/>
    </source>
</evidence>
<sequence>MSNPSTPSNGPSTAVSPPAATIATTVEAVEAVATTIQHSPPAPFASQNITWHQQPPPPSASAQPSPARILGPLQPLPRGRPPRPKPAAPPGHWQASSPASQPSYNVSPVSQPQPQLPQPLPPRKQTPLEPSYTRGGHLIGGFNPARYAGVSFAHPKFSPEGKLLLLTGANALNPWVSQITYVARNLSCYEELTKRFTAYPKASTVKLFICETRFATAWRVLEGSISGQVWAYMRVLGYSSIKGDGDGLMSPQPADCYEYAKKAAARMLIPGTPEQPPEERKRMVEEVLMAQSTDYPSERAYKKGINWLRLACDSLIKQGDYDLAVSLYEPIPEWAPKPPGYDDSTTPSAPAIERDPLGPRGQSESRVTPDASGAEDSDTSTEEVATGGNQNESARSTTTGRSTPPPPKLIPDKPSAKKRKRTQDEGSETASNQS</sequence>
<name>A0A194UYJ9_CYTMA</name>
<feature type="compositionally biased region" description="Low complexity" evidence="1">
    <location>
        <begin position="100"/>
        <end position="113"/>
    </location>
</feature>
<proteinExistence type="predicted"/>
<keyword evidence="3" id="KW-1185">Reference proteome</keyword>
<feature type="compositionally biased region" description="Pro residues" evidence="1">
    <location>
        <begin position="74"/>
        <end position="89"/>
    </location>
</feature>
<accession>A0A194UYJ9</accession>
<dbReference type="Proteomes" id="UP000078576">
    <property type="component" value="Unassembled WGS sequence"/>
</dbReference>
<feature type="region of interest" description="Disordered" evidence="1">
    <location>
        <begin position="32"/>
        <end position="135"/>
    </location>
</feature>
<dbReference type="EMBL" id="KN714692">
    <property type="protein sequence ID" value="KUI56792.1"/>
    <property type="molecule type" value="Genomic_DNA"/>
</dbReference>
<feature type="compositionally biased region" description="Pro residues" evidence="1">
    <location>
        <begin position="114"/>
        <end position="124"/>
    </location>
</feature>
<protein>
    <submittedName>
        <fullName evidence="2">Uncharacterized protein</fullName>
    </submittedName>
</protein>
<evidence type="ECO:0000256" key="1">
    <source>
        <dbReference type="SAM" id="MobiDB-lite"/>
    </source>
</evidence>
<evidence type="ECO:0000313" key="3">
    <source>
        <dbReference type="Proteomes" id="UP000078576"/>
    </source>
</evidence>
<reference evidence="3" key="1">
    <citation type="submission" date="2014-12" db="EMBL/GenBank/DDBJ databases">
        <title>Genome Sequence of Valsa Canker Pathogens Uncovers a Specific Adaption of Colonization on Woody Bark.</title>
        <authorList>
            <person name="Yin Z."/>
            <person name="Liu H."/>
            <person name="Gao X."/>
            <person name="Li Z."/>
            <person name="Song N."/>
            <person name="Ke X."/>
            <person name="Dai Q."/>
            <person name="Wu Y."/>
            <person name="Sun Y."/>
            <person name="Xu J.-R."/>
            <person name="Kang Z.K."/>
            <person name="Wang L."/>
            <person name="Huang L."/>
        </authorList>
    </citation>
    <scope>NUCLEOTIDE SEQUENCE [LARGE SCALE GENOMIC DNA]</scope>
    <source>
        <strain evidence="3">SXYL134</strain>
    </source>
</reference>
<feature type="compositionally biased region" description="Low complexity" evidence="1">
    <location>
        <begin position="60"/>
        <end position="73"/>
    </location>
</feature>
<gene>
    <name evidence="2" type="ORF">VP1G_04056</name>
</gene>
<dbReference type="OrthoDB" id="4589447at2759"/>
<organism evidence="2 3">
    <name type="scientific">Cytospora mali</name>
    <name type="common">Apple Valsa canker fungus</name>
    <name type="synonym">Valsa mali</name>
    <dbReference type="NCBI Taxonomy" id="578113"/>
    <lineage>
        <taxon>Eukaryota</taxon>
        <taxon>Fungi</taxon>
        <taxon>Dikarya</taxon>
        <taxon>Ascomycota</taxon>
        <taxon>Pezizomycotina</taxon>
        <taxon>Sordariomycetes</taxon>
        <taxon>Sordariomycetidae</taxon>
        <taxon>Diaporthales</taxon>
        <taxon>Cytosporaceae</taxon>
        <taxon>Cytospora</taxon>
    </lineage>
</organism>